<evidence type="ECO:0000313" key="2">
    <source>
        <dbReference type="Proteomes" id="UP000317909"/>
    </source>
</evidence>
<gene>
    <name evidence="1" type="ORF">I41_39180</name>
</gene>
<reference evidence="1 2" key="1">
    <citation type="submission" date="2019-02" db="EMBL/GenBank/DDBJ databases">
        <title>Deep-cultivation of Planctomycetes and their phenomic and genomic characterization uncovers novel biology.</title>
        <authorList>
            <person name="Wiegand S."/>
            <person name="Jogler M."/>
            <person name="Boedeker C."/>
            <person name="Pinto D."/>
            <person name="Vollmers J."/>
            <person name="Rivas-Marin E."/>
            <person name="Kohn T."/>
            <person name="Peeters S.H."/>
            <person name="Heuer A."/>
            <person name="Rast P."/>
            <person name="Oberbeckmann S."/>
            <person name="Bunk B."/>
            <person name="Jeske O."/>
            <person name="Meyerdierks A."/>
            <person name="Storesund J.E."/>
            <person name="Kallscheuer N."/>
            <person name="Luecker S."/>
            <person name="Lage O.M."/>
            <person name="Pohl T."/>
            <person name="Merkel B.J."/>
            <person name="Hornburger P."/>
            <person name="Mueller R.-W."/>
            <person name="Bruemmer F."/>
            <person name="Labrenz M."/>
            <person name="Spormann A.M."/>
            <person name="Op den Camp H."/>
            <person name="Overmann J."/>
            <person name="Amann R."/>
            <person name="Jetten M.S.M."/>
            <person name="Mascher T."/>
            <person name="Medema M.H."/>
            <person name="Devos D.P."/>
            <person name="Kaster A.-K."/>
            <person name="Ovreas L."/>
            <person name="Rohde M."/>
            <person name="Galperin M.Y."/>
            <person name="Jogler C."/>
        </authorList>
    </citation>
    <scope>NUCLEOTIDE SEQUENCE [LARGE SCALE GENOMIC DNA]</scope>
    <source>
        <strain evidence="1 2">I41</strain>
    </source>
</reference>
<dbReference type="KEGG" id="llh:I41_39180"/>
<sequence>MRTGSDVGFDGLGCGSVRSPAHIWLAALRRLLEVWSKAELGLQQLIGAKEGSVKIEDSLAAC</sequence>
<protein>
    <submittedName>
        <fullName evidence="1">Uncharacterized protein</fullName>
    </submittedName>
</protein>
<dbReference type="EMBL" id="CP036339">
    <property type="protein sequence ID" value="QDT74719.1"/>
    <property type="molecule type" value="Genomic_DNA"/>
</dbReference>
<name>A0A517U268_9BACT</name>
<evidence type="ECO:0000313" key="1">
    <source>
        <dbReference type="EMBL" id="QDT74719.1"/>
    </source>
</evidence>
<dbReference type="Proteomes" id="UP000317909">
    <property type="component" value="Chromosome"/>
</dbReference>
<proteinExistence type="predicted"/>
<organism evidence="1 2">
    <name type="scientific">Lacipirellula limnantheis</name>
    <dbReference type="NCBI Taxonomy" id="2528024"/>
    <lineage>
        <taxon>Bacteria</taxon>
        <taxon>Pseudomonadati</taxon>
        <taxon>Planctomycetota</taxon>
        <taxon>Planctomycetia</taxon>
        <taxon>Pirellulales</taxon>
        <taxon>Lacipirellulaceae</taxon>
        <taxon>Lacipirellula</taxon>
    </lineage>
</organism>
<dbReference type="AlphaFoldDB" id="A0A517U268"/>
<keyword evidence="2" id="KW-1185">Reference proteome</keyword>
<accession>A0A517U268</accession>